<feature type="region of interest" description="Disordered" evidence="2">
    <location>
        <begin position="284"/>
        <end position="310"/>
    </location>
</feature>
<feature type="domain" description="DUF4349" evidence="5">
    <location>
        <begin position="52"/>
        <end position="267"/>
    </location>
</feature>
<keyword evidence="7" id="KW-1185">Reference proteome</keyword>
<evidence type="ECO:0000256" key="2">
    <source>
        <dbReference type="SAM" id="MobiDB-lite"/>
    </source>
</evidence>
<keyword evidence="3" id="KW-0472">Membrane</keyword>
<dbReference type="eggNOG" id="COG1196">
    <property type="taxonomic scope" value="Bacteria"/>
</dbReference>
<name>E4KLR7_9LACT</name>
<feature type="signal peptide" evidence="4">
    <location>
        <begin position="1"/>
        <end position="22"/>
    </location>
</feature>
<dbReference type="PROSITE" id="PS51257">
    <property type="entry name" value="PROKAR_LIPOPROTEIN"/>
    <property type="match status" value="1"/>
</dbReference>
<comment type="caution">
    <text evidence="6">The sequence shown here is derived from an EMBL/GenBank/DDBJ whole genome shotgun (WGS) entry which is preliminary data.</text>
</comment>
<organism evidence="6 7">
    <name type="scientific">Eremococcus coleocola ACS-139-V-Col8</name>
    <dbReference type="NCBI Taxonomy" id="908337"/>
    <lineage>
        <taxon>Bacteria</taxon>
        <taxon>Bacillati</taxon>
        <taxon>Bacillota</taxon>
        <taxon>Bacilli</taxon>
        <taxon>Lactobacillales</taxon>
        <taxon>Aerococcaceae</taxon>
        <taxon>Eremococcus</taxon>
    </lineage>
</organism>
<keyword evidence="4" id="KW-0732">Signal</keyword>
<keyword evidence="1" id="KW-0175">Coiled coil</keyword>
<dbReference type="RefSeq" id="WP_006417412.1">
    <property type="nucleotide sequence ID" value="NZ_AENN01000001.1"/>
</dbReference>
<dbReference type="OrthoDB" id="2139649at2"/>
<dbReference type="InterPro" id="IPR027417">
    <property type="entry name" value="P-loop_NTPase"/>
</dbReference>
<dbReference type="Gene3D" id="3.40.50.300">
    <property type="entry name" value="P-loop containing nucleotide triphosphate hydrolases"/>
    <property type="match status" value="1"/>
</dbReference>
<evidence type="ECO:0000256" key="1">
    <source>
        <dbReference type="SAM" id="Coils"/>
    </source>
</evidence>
<evidence type="ECO:0000313" key="7">
    <source>
        <dbReference type="Proteomes" id="UP000005990"/>
    </source>
</evidence>
<evidence type="ECO:0000256" key="4">
    <source>
        <dbReference type="SAM" id="SignalP"/>
    </source>
</evidence>
<dbReference type="Pfam" id="PF14257">
    <property type="entry name" value="DUF4349"/>
    <property type="match status" value="1"/>
</dbReference>
<dbReference type="Proteomes" id="UP000005990">
    <property type="component" value="Unassembled WGS sequence"/>
</dbReference>
<feature type="transmembrane region" description="Helical" evidence="3">
    <location>
        <begin position="237"/>
        <end position="266"/>
    </location>
</feature>
<accession>E4KLR7</accession>
<protein>
    <recommendedName>
        <fullName evidence="5">DUF4349 domain-containing protein</fullName>
    </recommendedName>
</protein>
<feature type="coiled-coil region" evidence="1">
    <location>
        <begin position="135"/>
        <end position="200"/>
    </location>
</feature>
<dbReference type="InterPro" id="IPR025645">
    <property type="entry name" value="DUF4349"/>
</dbReference>
<keyword evidence="3" id="KW-0812">Transmembrane</keyword>
<evidence type="ECO:0000259" key="5">
    <source>
        <dbReference type="Pfam" id="PF14257"/>
    </source>
</evidence>
<sequence length="310" mass="35613">MKRKLILLIPLLLILSACTSTPIDDLINSSTGRNSTQVSTSEYDSAYQDSQSVAYDGSASLESKNFHKDAEDIIKLVTDQDGIIVSQDYSDYHNYNGDYVGNLLTLNAQIPKDKFQDLFNQIKEKYQLANFNLNSQDVSNEMISQEEQLEELNNRLKEVEEDLKDEDITLEQKQALRAEKNSLEDQIKALENQQDSTNESVAYSNLSISLKEVKYYSSEGLPFWLPFVNIFKGFFQYAAIALFTSLMGVIFVIPFLFILSLTYLLIRRSQFIMFRKLENKISPNRDKKNLTKSDKKSFLKPKIEPNKDDQ</sequence>
<dbReference type="STRING" id="908337.HMPREF9257_0899"/>
<evidence type="ECO:0000313" key="6">
    <source>
        <dbReference type="EMBL" id="EFR31925.1"/>
    </source>
</evidence>
<keyword evidence="3" id="KW-1133">Transmembrane helix</keyword>
<evidence type="ECO:0000256" key="3">
    <source>
        <dbReference type="SAM" id="Phobius"/>
    </source>
</evidence>
<dbReference type="EMBL" id="AENN01000001">
    <property type="protein sequence ID" value="EFR31925.1"/>
    <property type="molecule type" value="Genomic_DNA"/>
</dbReference>
<gene>
    <name evidence="6" type="ORF">HMPREF9257_0899</name>
</gene>
<feature type="chain" id="PRO_5005673517" description="DUF4349 domain-containing protein" evidence="4">
    <location>
        <begin position="23"/>
        <end position="310"/>
    </location>
</feature>
<proteinExistence type="predicted"/>
<reference evidence="6 7" key="1">
    <citation type="submission" date="2010-10" db="EMBL/GenBank/DDBJ databases">
        <authorList>
            <person name="Durkin A.S."/>
            <person name="Madupu R."/>
            <person name="Torralba M."/>
            <person name="Gillis M."/>
            <person name="Methe B."/>
            <person name="Sutton G."/>
            <person name="Nelson K.E."/>
        </authorList>
    </citation>
    <scope>NUCLEOTIDE SEQUENCE [LARGE SCALE GENOMIC DNA]</scope>
    <source>
        <strain evidence="6 7">ACS-139-V-Col8</strain>
    </source>
</reference>
<dbReference type="AlphaFoldDB" id="E4KLR7"/>